<dbReference type="GO" id="GO:0015408">
    <property type="term" value="F:ABC-type ferric iron transporter activity"/>
    <property type="evidence" value="ECO:0007669"/>
    <property type="project" value="InterPro"/>
</dbReference>
<dbReference type="GeneID" id="42981383"/>
<keyword evidence="6" id="KW-0408">Iron</keyword>
<dbReference type="Pfam" id="PF00005">
    <property type="entry name" value="ABC_tran"/>
    <property type="match status" value="1"/>
</dbReference>
<evidence type="ECO:0000259" key="10">
    <source>
        <dbReference type="PROSITE" id="PS50893"/>
    </source>
</evidence>
<evidence type="ECO:0000256" key="9">
    <source>
        <dbReference type="ARBA" id="ARBA00066388"/>
    </source>
</evidence>
<protein>
    <recommendedName>
        <fullName evidence="9">ABC-type quaternary amine transporter</fullName>
        <ecNumber evidence="9">7.6.2.9</ecNumber>
    </recommendedName>
</protein>
<keyword evidence="12" id="KW-1185">Reference proteome</keyword>
<dbReference type="Proteomes" id="UP000078582">
    <property type="component" value="Chromosome"/>
</dbReference>
<dbReference type="EC" id="7.6.2.9" evidence="9"/>
<evidence type="ECO:0000256" key="2">
    <source>
        <dbReference type="ARBA" id="ARBA00022475"/>
    </source>
</evidence>
<dbReference type="OrthoDB" id="9802264at2"/>
<dbReference type="GO" id="GO:0015418">
    <property type="term" value="F:ABC-type quaternary ammonium compound transporting activity"/>
    <property type="evidence" value="ECO:0007669"/>
    <property type="project" value="UniProtKB-EC"/>
</dbReference>
<dbReference type="InterPro" id="IPR017871">
    <property type="entry name" value="ABC_transporter-like_CS"/>
</dbReference>
<name>A0A192H212_9LACO</name>
<evidence type="ECO:0000313" key="12">
    <source>
        <dbReference type="Proteomes" id="UP000078582"/>
    </source>
</evidence>
<evidence type="ECO:0000256" key="6">
    <source>
        <dbReference type="ARBA" id="ARBA00023004"/>
    </source>
</evidence>
<evidence type="ECO:0000256" key="1">
    <source>
        <dbReference type="ARBA" id="ARBA00022448"/>
    </source>
</evidence>
<dbReference type="InterPro" id="IPR027417">
    <property type="entry name" value="P-loop_NTPase"/>
</dbReference>
<dbReference type="Gene3D" id="3.40.50.300">
    <property type="entry name" value="P-loop containing nucleotide triphosphate hydrolases"/>
    <property type="match status" value="1"/>
</dbReference>
<keyword evidence="8" id="KW-0472">Membrane</keyword>
<evidence type="ECO:0000313" key="11">
    <source>
        <dbReference type="EMBL" id="ANK61986.1"/>
    </source>
</evidence>
<dbReference type="GO" id="GO:0016020">
    <property type="term" value="C:membrane"/>
    <property type="evidence" value="ECO:0007669"/>
    <property type="project" value="InterPro"/>
</dbReference>
<dbReference type="PROSITE" id="PS00211">
    <property type="entry name" value="ABC_TRANSPORTER_1"/>
    <property type="match status" value="1"/>
</dbReference>
<dbReference type="AlphaFoldDB" id="A0A192H212"/>
<evidence type="ECO:0000256" key="3">
    <source>
        <dbReference type="ARBA" id="ARBA00022496"/>
    </source>
</evidence>
<keyword evidence="4" id="KW-0547">Nucleotide-binding</keyword>
<dbReference type="GO" id="GO:0016887">
    <property type="term" value="F:ATP hydrolysis activity"/>
    <property type="evidence" value="ECO:0007669"/>
    <property type="project" value="InterPro"/>
</dbReference>
<dbReference type="InterPro" id="IPR050093">
    <property type="entry name" value="ABC_SmlMolc_Importer"/>
</dbReference>
<dbReference type="InterPro" id="IPR003439">
    <property type="entry name" value="ABC_transporter-like_ATP-bd"/>
</dbReference>
<dbReference type="GO" id="GO:0005524">
    <property type="term" value="F:ATP binding"/>
    <property type="evidence" value="ECO:0007669"/>
    <property type="project" value="UniProtKB-KW"/>
</dbReference>
<keyword evidence="1" id="KW-0813">Transport</keyword>
<dbReference type="FunFam" id="3.40.50.300:FF:000425">
    <property type="entry name" value="Probable ABC transporter, ATP-binding subunit"/>
    <property type="match status" value="1"/>
</dbReference>
<dbReference type="InterPro" id="IPR015853">
    <property type="entry name" value="ABC_transpr_FbpC"/>
</dbReference>
<sequence>MTYYLNNISQKKGGQQILKKVNLSINDNSIFAILGPSGSGKTSLLNILARIDHPTAGTFTGDNEQKPKGIMVFQDYRLFPHMTVFQNIVFGLKIKKIKKAEIRQRAERIMMTMEITELAKRYPDELSGGQQQRVALARALILNPSLLLMDEPFSSLDEGLRMEMLDFVKKLQQQFKLTVIFVTHYKTEAYLLSNQVAILINGQIMQIDTPRKLEQTPANLAVAKFLGQANFIQGSFQQHQFVSSIYTGDSDFRGTGPVKEATLYIPFVGSIQLATTAFSAFNGEIIGITWIGDSERVTIAVGSEIIYLNLPVDSVQINTKKQFYFKRLPVVY</sequence>
<dbReference type="CDD" id="cd03259">
    <property type="entry name" value="ABC_Carb_Solutes_like"/>
    <property type="match status" value="1"/>
</dbReference>
<evidence type="ECO:0000256" key="4">
    <source>
        <dbReference type="ARBA" id="ARBA00022741"/>
    </source>
</evidence>
<feature type="domain" description="ABC transporter" evidence="10">
    <location>
        <begin position="3"/>
        <end position="226"/>
    </location>
</feature>
<reference evidence="11 12" key="1">
    <citation type="submission" date="2016-03" db="EMBL/GenBank/DDBJ databases">
        <title>Pediococcus and Lactobacillus from brewery environment - whole genome sequencing and assembly.</title>
        <authorList>
            <person name="Behr J."/>
            <person name="Geissler A.J."/>
            <person name="Vogel R.F."/>
        </authorList>
    </citation>
    <scope>NUCLEOTIDE SEQUENCE [LARGE SCALE GENOMIC DNA]</scope>
    <source>
        <strain evidence="11 12">TMW 1.1989</strain>
    </source>
</reference>
<evidence type="ECO:0000256" key="7">
    <source>
        <dbReference type="ARBA" id="ARBA00023065"/>
    </source>
</evidence>
<evidence type="ECO:0000256" key="8">
    <source>
        <dbReference type="ARBA" id="ARBA00023136"/>
    </source>
</evidence>
<dbReference type="STRING" id="375175.AYR53_03905"/>
<dbReference type="InterPro" id="IPR003593">
    <property type="entry name" value="AAA+_ATPase"/>
</dbReference>
<keyword evidence="7" id="KW-0406">Ion transport</keyword>
<evidence type="ECO:0000256" key="5">
    <source>
        <dbReference type="ARBA" id="ARBA00022840"/>
    </source>
</evidence>
<dbReference type="SMART" id="SM00382">
    <property type="entry name" value="AAA"/>
    <property type="match status" value="1"/>
</dbReference>
<dbReference type="RefSeq" id="WP_068279194.1">
    <property type="nucleotide sequence ID" value="NZ_CP014873.1"/>
</dbReference>
<dbReference type="PROSITE" id="PS50893">
    <property type="entry name" value="ABC_TRANSPORTER_2"/>
    <property type="match status" value="1"/>
</dbReference>
<keyword evidence="3" id="KW-0410">Iron transport</keyword>
<gene>
    <name evidence="11" type="ORF">AYR53_03905</name>
</gene>
<proteinExistence type="predicted"/>
<organism evidence="11 12">
    <name type="scientific">Loigolactobacillus backii</name>
    <dbReference type="NCBI Taxonomy" id="375175"/>
    <lineage>
        <taxon>Bacteria</taxon>
        <taxon>Bacillati</taxon>
        <taxon>Bacillota</taxon>
        <taxon>Bacilli</taxon>
        <taxon>Lactobacillales</taxon>
        <taxon>Lactobacillaceae</taxon>
        <taxon>Loigolactobacillus</taxon>
    </lineage>
</organism>
<accession>A0A192H212</accession>
<dbReference type="SUPFAM" id="SSF52540">
    <property type="entry name" value="P-loop containing nucleoside triphosphate hydrolases"/>
    <property type="match status" value="1"/>
</dbReference>
<dbReference type="PANTHER" id="PTHR42781:SF4">
    <property type="entry name" value="SPERMIDINE_PUTRESCINE IMPORT ATP-BINDING PROTEIN POTA"/>
    <property type="match status" value="1"/>
</dbReference>
<keyword evidence="2" id="KW-1003">Cell membrane</keyword>
<dbReference type="PANTHER" id="PTHR42781">
    <property type="entry name" value="SPERMIDINE/PUTRESCINE IMPORT ATP-BINDING PROTEIN POTA"/>
    <property type="match status" value="1"/>
</dbReference>
<keyword evidence="5" id="KW-0067">ATP-binding</keyword>
<dbReference type="EMBL" id="CP014873">
    <property type="protein sequence ID" value="ANK61986.1"/>
    <property type="molecule type" value="Genomic_DNA"/>
</dbReference>